<name>A0A0S4MA31_9BURK</name>
<reference evidence="3" key="1">
    <citation type="submission" date="2015-11" db="EMBL/GenBank/DDBJ databases">
        <authorList>
            <person name="Seth-Smith H.M.B."/>
        </authorList>
    </citation>
    <scope>NUCLEOTIDE SEQUENCE [LARGE SCALE GENOMIC DNA]</scope>
    <source>
        <strain evidence="3">2013Ark11</strain>
    </source>
</reference>
<dbReference type="AlphaFoldDB" id="A0A0S4MA31"/>
<protein>
    <submittedName>
        <fullName evidence="2">Putative membrane protein</fullName>
    </submittedName>
</protein>
<sequence length="363" mass="41048">MIANIKCLTDGCNPYDKYENEDMDAEAVECSSVICVREKNKSSNSRLLLPKIGKFKNIILPLTIFNMIDFSNGLGTRWCDLKLSLCALVYAKECFDSLKSRFNISLPNVNVTEIFIDALSKSNFSLSSSLPLSIYNHTDINDPRLPYVLHYVRSAFYDLNPYKKIKHVYSDVYSSHGLRYFYTDSLVKYQTVSKITDTDNNCGMGSNYHDMASKYCKNIDEYIYGMGPENLPPLTNDLETFTVQTVINSSVTTIDPTKSTTFMSLLANDSSFNGGMSAEFVVIIVLSFSLVFLLGVFVVRFVLGKRRKYKARIRNPVNQMEMGAMLADRVRVAEVNNAEVNNAEVNNAVGNLGDRNIYWTNWI</sequence>
<keyword evidence="1" id="KW-1133">Transmembrane helix</keyword>
<keyword evidence="3" id="KW-1185">Reference proteome</keyword>
<accession>A0A0S4MA31</accession>
<dbReference type="Proteomes" id="UP000198651">
    <property type="component" value="Chromosome I"/>
</dbReference>
<keyword evidence="1" id="KW-0472">Membrane</keyword>
<evidence type="ECO:0000313" key="2">
    <source>
        <dbReference type="EMBL" id="CUT18356.1"/>
    </source>
</evidence>
<evidence type="ECO:0000313" key="3">
    <source>
        <dbReference type="Proteomes" id="UP000198651"/>
    </source>
</evidence>
<gene>
    <name evidence="2" type="ORF">Ark11_1562</name>
</gene>
<organism evidence="2 3">
    <name type="scientific">Candidatus Ichthyocystis hellenicum</name>
    <dbReference type="NCBI Taxonomy" id="1561003"/>
    <lineage>
        <taxon>Bacteria</taxon>
        <taxon>Pseudomonadati</taxon>
        <taxon>Pseudomonadota</taxon>
        <taxon>Betaproteobacteria</taxon>
        <taxon>Burkholderiales</taxon>
        <taxon>Candidatus Ichthyocystis</taxon>
    </lineage>
</organism>
<proteinExistence type="predicted"/>
<dbReference type="RefSeq" id="WP_092490722.1">
    <property type="nucleotide sequence ID" value="NZ_LN906597.1"/>
</dbReference>
<dbReference type="EMBL" id="LN906597">
    <property type="protein sequence ID" value="CUT18356.1"/>
    <property type="molecule type" value="Genomic_DNA"/>
</dbReference>
<evidence type="ECO:0000256" key="1">
    <source>
        <dbReference type="SAM" id="Phobius"/>
    </source>
</evidence>
<feature type="transmembrane region" description="Helical" evidence="1">
    <location>
        <begin position="280"/>
        <end position="303"/>
    </location>
</feature>
<keyword evidence="1" id="KW-0812">Transmembrane</keyword>